<protein>
    <submittedName>
        <fullName evidence="1">Uncharacterized protein</fullName>
    </submittedName>
</protein>
<gene>
    <name evidence="1" type="ORF">HMPREF9944_01420</name>
</gene>
<sequence length="46" mass="5476">MRLMLHDDVPKRRLKGTDIQRINVFLNKSSFVFYVTGYICNMRIGK</sequence>
<dbReference type="Proteomes" id="UP000003167">
    <property type="component" value="Unassembled WGS sequence"/>
</dbReference>
<proteinExistence type="predicted"/>
<dbReference type="HOGENOM" id="CLU_3187354_0_0_10"/>
<dbReference type="AlphaFoldDB" id="H1HMM6"/>
<comment type="caution">
    <text evidence="1">The sequence shown here is derived from an EMBL/GenBank/DDBJ whole genome shotgun (WGS) entry which is preliminary data.</text>
</comment>
<evidence type="ECO:0000313" key="2">
    <source>
        <dbReference type="Proteomes" id="UP000003167"/>
    </source>
</evidence>
<organism evidence="1 2">
    <name type="scientific">Segatella maculosa OT 289</name>
    <dbReference type="NCBI Taxonomy" id="999422"/>
    <lineage>
        <taxon>Bacteria</taxon>
        <taxon>Pseudomonadati</taxon>
        <taxon>Bacteroidota</taxon>
        <taxon>Bacteroidia</taxon>
        <taxon>Bacteroidales</taxon>
        <taxon>Prevotellaceae</taxon>
        <taxon>Segatella</taxon>
    </lineage>
</organism>
<reference evidence="1 2" key="1">
    <citation type="submission" date="2011-12" db="EMBL/GenBank/DDBJ databases">
        <title>The Genome Sequence of Prevotella maculosa OT 289.</title>
        <authorList>
            <consortium name="The Broad Institute Genome Sequencing Platform"/>
            <person name="Earl A."/>
            <person name="Ward D."/>
            <person name="Feldgarden M."/>
            <person name="Gevers D."/>
            <person name="Izard J."/>
            <person name="Blanton J.M."/>
            <person name="Mathney J."/>
            <person name="Tanner A.C."/>
            <person name="Dewhirst F.E."/>
            <person name="Young S.K."/>
            <person name="Zeng Q."/>
            <person name="Gargeya S."/>
            <person name="Fitzgerald M."/>
            <person name="Haas B."/>
            <person name="Abouelleil A."/>
            <person name="Alvarado L."/>
            <person name="Arachchi H.M."/>
            <person name="Berlin A."/>
            <person name="Chapman S.B."/>
            <person name="Gearin G."/>
            <person name="Goldberg J."/>
            <person name="Griggs A."/>
            <person name="Gujja S."/>
            <person name="Hansen M."/>
            <person name="Heiman D."/>
            <person name="Howarth C."/>
            <person name="Larimer J."/>
            <person name="Lui A."/>
            <person name="MacDonald P.J.P."/>
            <person name="McCowen C."/>
            <person name="Montmayeur A."/>
            <person name="Murphy C."/>
            <person name="Neiman D."/>
            <person name="Pearson M."/>
            <person name="Priest M."/>
            <person name="Roberts A."/>
            <person name="Saif S."/>
            <person name="Shea T."/>
            <person name="Sisk P."/>
            <person name="Stolte C."/>
            <person name="Sykes S."/>
            <person name="Wortman J."/>
            <person name="Nusbaum C."/>
            <person name="Birren B."/>
        </authorList>
    </citation>
    <scope>NUCLEOTIDE SEQUENCE [LARGE SCALE GENOMIC DNA]</scope>
    <source>
        <strain evidence="1 2">OT 289</strain>
    </source>
</reference>
<evidence type="ECO:0000313" key="1">
    <source>
        <dbReference type="EMBL" id="EHO70213.1"/>
    </source>
</evidence>
<dbReference type="EMBL" id="AGEK01000027">
    <property type="protein sequence ID" value="EHO70213.1"/>
    <property type="molecule type" value="Genomic_DNA"/>
</dbReference>
<keyword evidence="2" id="KW-1185">Reference proteome</keyword>
<name>H1HMM6_9BACT</name>
<accession>H1HMM6</accession>